<name>A0ABU1YS58_ROSSA</name>
<keyword evidence="1" id="KW-0560">Oxidoreductase</keyword>
<dbReference type="InterPro" id="IPR033856">
    <property type="entry name" value="Trp_halogen"/>
</dbReference>
<sequence length="495" mass="55627">MNGIRRIVILGGGSAGWMSAAAFATGLRGVAIELVESEEIGIIGVGEATFPSIRQFNDILGIDEADFLAATRGSYKLGIQFRDWKQRGEHYFHTFGDFGHLDGPMALWGQLRRLQVAPQTPLGEFCLPTVMASQGRFCRPADGDQGLASRYTYAYHFDATLYAAFLRRLAEGRGARRTEGRVVGVERHEDGRVRALRLADGREVEGDLFIDCSGLASLLIGQTLEQRFVDYSHWLPVDRAWAVPTERAPGGLAPFTRSTALEAGWAWRIPLQDRTGNGHVFSSRYIDEGRAREQLLAQLDAPPLAEPRLLRFRTGHRERFWVKNVVAIGLAAGFLEPLESTAIFMVHNALGRLIPLLGEADHAEGAVGFNVQQLRQFQRIRDFIILHYALSERRDSEFWRALTSMALPESLDYKLHAWRETGTLHVYDNEAFDTTSWLAIHAGMGHWPRRRSPWLDEMPAELAGRYLAERHQAIAALATHMPEHDSYLRSRMQAL</sequence>
<gene>
    <name evidence="1" type="ORF">J2X20_004355</name>
</gene>
<dbReference type="InterPro" id="IPR006905">
    <property type="entry name" value="Flavin_halogenase"/>
</dbReference>
<dbReference type="EMBL" id="JAVDXU010000003">
    <property type="protein sequence ID" value="MDR7271687.1"/>
    <property type="molecule type" value="Genomic_DNA"/>
</dbReference>
<dbReference type="InterPro" id="IPR050816">
    <property type="entry name" value="Flavin-dep_Halogenase_NPB"/>
</dbReference>
<dbReference type="GO" id="GO:0016491">
    <property type="term" value="F:oxidoreductase activity"/>
    <property type="evidence" value="ECO:0007669"/>
    <property type="project" value="UniProtKB-KW"/>
</dbReference>
<comment type="caution">
    <text evidence="1">The sequence shown here is derived from an EMBL/GenBank/DDBJ whole genome shotgun (WGS) entry which is preliminary data.</text>
</comment>
<dbReference type="PIRSF" id="PIRSF011396">
    <property type="entry name" value="Trp_halogenase"/>
    <property type="match status" value="1"/>
</dbReference>
<evidence type="ECO:0000313" key="2">
    <source>
        <dbReference type="Proteomes" id="UP001180453"/>
    </source>
</evidence>
<dbReference type="RefSeq" id="WP_310269353.1">
    <property type="nucleotide sequence ID" value="NZ_JAVDXU010000003.1"/>
</dbReference>
<dbReference type="EC" id="1.14.19.9" evidence="1"/>
<proteinExistence type="predicted"/>
<dbReference type="Pfam" id="PF04820">
    <property type="entry name" value="Trp_halogenase"/>
    <property type="match status" value="1"/>
</dbReference>
<accession>A0ABU1YS58</accession>
<dbReference type="SUPFAM" id="SSF51905">
    <property type="entry name" value="FAD/NAD(P)-binding domain"/>
    <property type="match status" value="1"/>
</dbReference>
<reference evidence="1 2" key="1">
    <citation type="submission" date="2023-07" db="EMBL/GenBank/DDBJ databases">
        <title>Sorghum-associated microbial communities from plants grown in Nebraska, USA.</title>
        <authorList>
            <person name="Schachtman D."/>
        </authorList>
    </citation>
    <scope>NUCLEOTIDE SEQUENCE [LARGE SCALE GENOMIC DNA]</scope>
    <source>
        <strain evidence="1 2">BE314</strain>
    </source>
</reference>
<dbReference type="PANTHER" id="PTHR43747:SF4">
    <property type="entry name" value="FLAVIN-DEPENDENT TRYPTOPHAN HALOGENASE"/>
    <property type="match status" value="1"/>
</dbReference>
<evidence type="ECO:0000313" key="1">
    <source>
        <dbReference type="EMBL" id="MDR7271687.1"/>
    </source>
</evidence>
<dbReference type="Proteomes" id="UP001180453">
    <property type="component" value="Unassembled WGS sequence"/>
</dbReference>
<keyword evidence="2" id="KW-1185">Reference proteome</keyword>
<dbReference type="PANTHER" id="PTHR43747">
    <property type="entry name" value="FAD-BINDING PROTEIN"/>
    <property type="match status" value="1"/>
</dbReference>
<organism evidence="1 2">
    <name type="scientific">Roseateles saccharophilus</name>
    <name type="common">Pseudomonas saccharophila</name>
    <dbReference type="NCBI Taxonomy" id="304"/>
    <lineage>
        <taxon>Bacteria</taxon>
        <taxon>Pseudomonadati</taxon>
        <taxon>Pseudomonadota</taxon>
        <taxon>Betaproteobacteria</taxon>
        <taxon>Burkholderiales</taxon>
        <taxon>Sphaerotilaceae</taxon>
        <taxon>Roseateles</taxon>
    </lineage>
</organism>
<dbReference type="Gene3D" id="3.50.50.60">
    <property type="entry name" value="FAD/NAD(P)-binding domain"/>
    <property type="match status" value="1"/>
</dbReference>
<protein>
    <submittedName>
        <fullName evidence="1">Tryptophan halogenase</fullName>
        <ecNumber evidence="1">1.14.19.9</ecNumber>
    </submittedName>
</protein>
<dbReference type="InterPro" id="IPR036188">
    <property type="entry name" value="FAD/NAD-bd_sf"/>
</dbReference>